<evidence type="ECO:0000313" key="2">
    <source>
        <dbReference type="Proteomes" id="UP000183400"/>
    </source>
</evidence>
<evidence type="ECO:0000313" key="1">
    <source>
        <dbReference type="EMBL" id="SDW44487.1"/>
    </source>
</evidence>
<proteinExistence type="predicted"/>
<organism evidence="1 2">
    <name type="scientific">Ruegeria halocynthiae</name>
    <dbReference type="NCBI Taxonomy" id="985054"/>
    <lineage>
        <taxon>Bacteria</taxon>
        <taxon>Pseudomonadati</taxon>
        <taxon>Pseudomonadota</taxon>
        <taxon>Alphaproteobacteria</taxon>
        <taxon>Rhodobacterales</taxon>
        <taxon>Roseobacteraceae</taxon>
        <taxon>Ruegeria</taxon>
    </lineage>
</organism>
<gene>
    <name evidence="1" type="ORF">SAMN05444358_101837</name>
</gene>
<dbReference type="RefSeq" id="WP_074734685.1">
    <property type="nucleotide sequence ID" value="NZ_FNNP01000001.1"/>
</dbReference>
<dbReference type="AlphaFoldDB" id="A0A1H2TL28"/>
<name>A0A1H2TL28_9RHOB</name>
<dbReference type="OrthoDB" id="7844074at2"/>
<dbReference type="Proteomes" id="UP000183400">
    <property type="component" value="Unassembled WGS sequence"/>
</dbReference>
<dbReference type="STRING" id="985054.SAMN05444358_101837"/>
<dbReference type="InterPro" id="IPR032710">
    <property type="entry name" value="NTF2-like_dom_sf"/>
</dbReference>
<accession>A0A1H2TL28</accession>
<keyword evidence="2" id="KW-1185">Reference proteome</keyword>
<dbReference type="Pfam" id="PF07366">
    <property type="entry name" value="SnoaL"/>
    <property type="match status" value="1"/>
</dbReference>
<dbReference type="InterPro" id="IPR009959">
    <property type="entry name" value="Cyclase_SnoaL-like"/>
</dbReference>
<dbReference type="Gene3D" id="3.10.450.50">
    <property type="match status" value="1"/>
</dbReference>
<dbReference type="EMBL" id="FNNP01000001">
    <property type="protein sequence ID" value="SDW44487.1"/>
    <property type="molecule type" value="Genomic_DNA"/>
</dbReference>
<protein>
    <submittedName>
        <fullName evidence="1">SnoaL-like polyketide cyclase</fullName>
    </submittedName>
</protein>
<dbReference type="SUPFAM" id="SSF54427">
    <property type="entry name" value="NTF2-like"/>
    <property type="match status" value="1"/>
</dbReference>
<sequence length="144" mass="16350">MTNSDRLRAWYSEVWEKGNTDAIDHFFAPDTMAEGLIPEMQVGADDFRDLVMAFRHVLGDITVELPKIIENGDWVSGILHVRTFRADNGAPLEVTGQVMARFKGDKMVEAYNQFDFVSFFEQLGQFPQDTLPVCMTGQRLDWAG</sequence>
<reference evidence="2" key="1">
    <citation type="submission" date="2016-10" db="EMBL/GenBank/DDBJ databases">
        <authorList>
            <person name="Varghese N."/>
            <person name="Submissions S."/>
        </authorList>
    </citation>
    <scope>NUCLEOTIDE SEQUENCE [LARGE SCALE GENOMIC DNA]</scope>
    <source>
        <strain evidence="2">DSM 27839</strain>
    </source>
</reference>
<dbReference type="GO" id="GO:0030638">
    <property type="term" value="P:polyketide metabolic process"/>
    <property type="evidence" value="ECO:0007669"/>
    <property type="project" value="InterPro"/>
</dbReference>